<sequence length="128" mass="14402">MLVARQNDHLYTYFITWWEEVRRGACDETGDPKVSFSVFATDRRTTYTRSRSTVGGSPVRRLRRERDIHKYPLAGKRLRLFQTVLPPNGTVGKRSRPGPSEPGGSPPNGTIILRSWSSPVCSPMASNP</sequence>
<dbReference type="Proteomes" id="UP001552299">
    <property type="component" value="Unassembled WGS sequence"/>
</dbReference>
<feature type="region of interest" description="Disordered" evidence="1">
    <location>
        <begin position="84"/>
        <end position="128"/>
    </location>
</feature>
<evidence type="ECO:0000256" key="1">
    <source>
        <dbReference type="SAM" id="MobiDB-lite"/>
    </source>
</evidence>
<reference evidence="2 3" key="1">
    <citation type="journal article" date="2024" name="Plant Biotechnol. J.">
        <title>Dendrobium thyrsiflorum genome and its molecular insights into genes involved in important horticultural traits.</title>
        <authorList>
            <person name="Chen B."/>
            <person name="Wang J.Y."/>
            <person name="Zheng P.J."/>
            <person name="Li K.L."/>
            <person name="Liang Y.M."/>
            <person name="Chen X.F."/>
            <person name="Zhang C."/>
            <person name="Zhao X."/>
            <person name="He X."/>
            <person name="Zhang G.Q."/>
            <person name="Liu Z.J."/>
            <person name="Xu Q."/>
        </authorList>
    </citation>
    <scope>NUCLEOTIDE SEQUENCE [LARGE SCALE GENOMIC DNA]</scope>
    <source>
        <strain evidence="2">GZMU011</strain>
    </source>
</reference>
<dbReference type="EMBL" id="JANQDX010000012">
    <property type="protein sequence ID" value="KAL0914953.1"/>
    <property type="molecule type" value="Genomic_DNA"/>
</dbReference>
<name>A0ABD0UXX6_DENTH</name>
<feature type="compositionally biased region" description="Polar residues" evidence="1">
    <location>
        <begin position="115"/>
        <end position="128"/>
    </location>
</feature>
<proteinExistence type="predicted"/>
<evidence type="ECO:0000313" key="2">
    <source>
        <dbReference type="EMBL" id="KAL0914953.1"/>
    </source>
</evidence>
<keyword evidence="3" id="KW-1185">Reference proteome</keyword>
<dbReference type="AlphaFoldDB" id="A0ABD0UXX6"/>
<organism evidence="2 3">
    <name type="scientific">Dendrobium thyrsiflorum</name>
    <name type="common">Pinecone-like raceme dendrobium</name>
    <name type="synonym">Orchid</name>
    <dbReference type="NCBI Taxonomy" id="117978"/>
    <lineage>
        <taxon>Eukaryota</taxon>
        <taxon>Viridiplantae</taxon>
        <taxon>Streptophyta</taxon>
        <taxon>Embryophyta</taxon>
        <taxon>Tracheophyta</taxon>
        <taxon>Spermatophyta</taxon>
        <taxon>Magnoliopsida</taxon>
        <taxon>Liliopsida</taxon>
        <taxon>Asparagales</taxon>
        <taxon>Orchidaceae</taxon>
        <taxon>Epidendroideae</taxon>
        <taxon>Malaxideae</taxon>
        <taxon>Dendrobiinae</taxon>
        <taxon>Dendrobium</taxon>
    </lineage>
</organism>
<evidence type="ECO:0000313" key="3">
    <source>
        <dbReference type="Proteomes" id="UP001552299"/>
    </source>
</evidence>
<comment type="caution">
    <text evidence="2">The sequence shown here is derived from an EMBL/GenBank/DDBJ whole genome shotgun (WGS) entry which is preliminary data.</text>
</comment>
<gene>
    <name evidence="2" type="ORF">M5K25_015346</name>
</gene>
<protein>
    <submittedName>
        <fullName evidence="2">Uncharacterized protein</fullName>
    </submittedName>
</protein>
<accession>A0ABD0UXX6</accession>